<evidence type="ECO:0000313" key="8">
    <source>
        <dbReference type="Proteomes" id="UP001156856"/>
    </source>
</evidence>
<dbReference type="InterPro" id="IPR036390">
    <property type="entry name" value="WH_DNA-bd_sf"/>
</dbReference>
<dbReference type="EMBL" id="BJZU01000106">
    <property type="protein sequence ID" value="GEP06570.1"/>
    <property type="molecule type" value="Genomic_DNA"/>
</dbReference>
<evidence type="ECO:0000256" key="3">
    <source>
        <dbReference type="ARBA" id="ARBA00023163"/>
    </source>
</evidence>
<sequence>MPDVMDRHERSSAQAVVTGRAEGLASDPLIRRLAHAGPLSEAEREALRELALNPRSLPARRDIAAPPAPETVHLVLGGIACRYKILLDGTRRIVSYLLPGDLCDVHVGVSGAADWSLGTLTPCAVADMPRERLAGLARIHPGIERALRWVTLTELSGAREWLANDSRPADRRIAHLFCELLVRLQAVDLAGDSSVDLRISQVDLADTAGISFVHVNRVLQSLRASGLIVSGKHMLTIPDVVRLQAFAEFDPGYLHLTQ</sequence>
<dbReference type="Gene3D" id="2.60.120.10">
    <property type="entry name" value="Jelly Rolls"/>
    <property type="match status" value="1"/>
</dbReference>
<comment type="caution">
    <text evidence="5">The sequence shown here is derived from an EMBL/GenBank/DDBJ whole genome shotgun (WGS) entry which is preliminary data.</text>
</comment>
<dbReference type="GO" id="GO:0006355">
    <property type="term" value="P:regulation of DNA-templated transcription"/>
    <property type="evidence" value="ECO:0007669"/>
    <property type="project" value="InterPro"/>
</dbReference>
<dbReference type="AlphaFoldDB" id="A0A512J9C8"/>
<dbReference type="InterPro" id="IPR036388">
    <property type="entry name" value="WH-like_DNA-bd_sf"/>
</dbReference>
<dbReference type="Proteomes" id="UP001156856">
    <property type="component" value="Unassembled WGS sequence"/>
</dbReference>
<evidence type="ECO:0000259" key="4">
    <source>
        <dbReference type="PROSITE" id="PS51063"/>
    </source>
</evidence>
<dbReference type="EMBL" id="BSPK01000111">
    <property type="protein sequence ID" value="GLS67258.1"/>
    <property type="molecule type" value="Genomic_DNA"/>
</dbReference>
<reference evidence="6" key="4">
    <citation type="submission" date="2023-01" db="EMBL/GenBank/DDBJ databases">
        <title>Draft genome sequence of Methylobacterium oxalidis strain NBRC 107715.</title>
        <authorList>
            <person name="Sun Q."/>
            <person name="Mori K."/>
        </authorList>
    </citation>
    <scope>NUCLEOTIDE SEQUENCE</scope>
    <source>
        <strain evidence="6">NBRC 107715</strain>
    </source>
</reference>
<keyword evidence="3" id="KW-0804">Transcription</keyword>
<evidence type="ECO:0000313" key="7">
    <source>
        <dbReference type="Proteomes" id="UP000321960"/>
    </source>
</evidence>
<name>A0A512J9C8_9HYPH</name>
<keyword evidence="1" id="KW-0805">Transcription regulation</keyword>
<dbReference type="PROSITE" id="PS51063">
    <property type="entry name" value="HTH_CRP_2"/>
    <property type="match status" value="1"/>
</dbReference>
<dbReference type="Gene3D" id="1.10.10.10">
    <property type="entry name" value="Winged helix-like DNA-binding domain superfamily/Winged helix DNA-binding domain"/>
    <property type="match status" value="1"/>
</dbReference>
<dbReference type="Proteomes" id="UP000321960">
    <property type="component" value="Unassembled WGS sequence"/>
</dbReference>
<dbReference type="Pfam" id="PF13545">
    <property type="entry name" value="HTH_Crp_2"/>
    <property type="match status" value="1"/>
</dbReference>
<reference evidence="8" key="2">
    <citation type="journal article" date="2019" name="Int. J. Syst. Evol. Microbiol.">
        <title>The Global Catalogue of Microorganisms (GCM) 10K type strain sequencing project: providing services to taxonomists for standard genome sequencing and annotation.</title>
        <authorList>
            <consortium name="The Broad Institute Genomics Platform"/>
            <consortium name="The Broad Institute Genome Sequencing Center for Infectious Disease"/>
            <person name="Wu L."/>
            <person name="Ma J."/>
        </authorList>
    </citation>
    <scope>NUCLEOTIDE SEQUENCE [LARGE SCALE GENOMIC DNA]</scope>
    <source>
        <strain evidence="8">NBRC 107715</strain>
    </source>
</reference>
<dbReference type="SUPFAM" id="SSF51206">
    <property type="entry name" value="cAMP-binding domain-like"/>
    <property type="match status" value="1"/>
</dbReference>
<evidence type="ECO:0000256" key="1">
    <source>
        <dbReference type="ARBA" id="ARBA00023015"/>
    </source>
</evidence>
<reference evidence="5 7" key="3">
    <citation type="submission" date="2019-07" db="EMBL/GenBank/DDBJ databases">
        <title>Whole genome shotgun sequence of Methylobacterium oxalidis NBRC 107715.</title>
        <authorList>
            <person name="Hosoyama A."/>
            <person name="Uohara A."/>
            <person name="Ohji S."/>
            <person name="Ichikawa N."/>
        </authorList>
    </citation>
    <scope>NUCLEOTIDE SEQUENCE [LARGE SCALE GENOMIC DNA]</scope>
    <source>
        <strain evidence="5 7">NBRC 107715</strain>
    </source>
</reference>
<dbReference type="InterPro" id="IPR012318">
    <property type="entry name" value="HTH_CRP"/>
</dbReference>
<reference evidence="6" key="1">
    <citation type="journal article" date="2014" name="Int. J. Syst. Evol. Microbiol.">
        <title>Complete genome of a new Firmicutes species belonging to the dominant human colonic microbiota ('Ruminococcus bicirculans') reveals two chromosomes and a selective capacity to utilize plant glucans.</title>
        <authorList>
            <consortium name="NISC Comparative Sequencing Program"/>
            <person name="Wegmann U."/>
            <person name="Louis P."/>
            <person name="Goesmann A."/>
            <person name="Henrissat B."/>
            <person name="Duncan S.H."/>
            <person name="Flint H.J."/>
        </authorList>
    </citation>
    <scope>NUCLEOTIDE SEQUENCE</scope>
    <source>
        <strain evidence="6">NBRC 107715</strain>
    </source>
</reference>
<organism evidence="5 7">
    <name type="scientific">Methylobacterium oxalidis</name>
    <dbReference type="NCBI Taxonomy" id="944322"/>
    <lineage>
        <taxon>Bacteria</taxon>
        <taxon>Pseudomonadati</taxon>
        <taxon>Pseudomonadota</taxon>
        <taxon>Alphaproteobacteria</taxon>
        <taxon>Hyphomicrobiales</taxon>
        <taxon>Methylobacteriaceae</taxon>
        <taxon>Methylobacterium</taxon>
    </lineage>
</organism>
<keyword evidence="8" id="KW-1185">Reference proteome</keyword>
<dbReference type="SUPFAM" id="SSF46785">
    <property type="entry name" value="Winged helix' DNA-binding domain"/>
    <property type="match status" value="1"/>
</dbReference>
<accession>A0A512J9C8</accession>
<evidence type="ECO:0000313" key="6">
    <source>
        <dbReference type="EMBL" id="GLS67258.1"/>
    </source>
</evidence>
<gene>
    <name evidence="6" type="ORF">GCM10007888_56410</name>
    <name evidence="5" type="ORF">MOX02_46080</name>
</gene>
<dbReference type="InterPro" id="IPR014710">
    <property type="entry name" value="RmlC-like_jellyroll"/>
</dbReference>
<proteinExistence type="predicted"/>
<dbReference type="GO" id="GO:0003677">
    <property type="term" value="F:DNA binding"/>
    <property type="evidence" value="ECO:0007669"/>
    <property type="project" value="UniProtKB-KW"/>
</dbReference>
<evidence type="ECO:0000256" key="2">
    <source>
        <dbReference type="ARBA" id="ARBA00023125"/>
    </source>
</evidence>
<keyword evidence="2" id="KW-0238">DNA-binding</keyword>
<protein>
    <submittedName>
        <fullName evidence="5">Crp/Fnr family transcriptional regulator</fullName>
    </submittedName>
</protein>
<evidence type="ECO:0000313" key="5">
    <source>
        <dbReference type="EMBL" id="GEP06570.1"/>
    </source>
</evidence>
<feature type="domain" description="HTH crp-type" evidence="4">
    <location>
        <begin position="167"/>
        <end position="241"/>
    </location>
</feature>
<dbReference type="InterPro" id="IPR018490">
    <property type="entry name" value="cNMP-bd_dom_sf"/>
</dbReference>